<feature type="region of interest" description="Disordered" evidence="1">
    <location>
        <begin position="614"/>
        <end position="657"/>
    </location>
</feature>
<dbReference type="SUPFAM" id="SSF48464">
    <property type="entry name" value="ENTH/VHS domain"/>
    <property type="match status" value="1"/>
</dbReference>
<evidence type="ECO:0000256" key="1">
    <source>
        <dbReference type="SAM" id="MobiDB-lite"/>
    </source>
</evidence>
<feature type="compositionally biased region" description="Gly residues" evidence="1">
    <location>
        <begin position="645"/>
        <end position="657"/>
    </location>
</feature>
<dbReference type="Gene3D" id="1.25.40.90">
    <property type="match status" value="1"/>
</dbReference>
<accession>A0A401H581</accession>
<protein>
    <recommendedName>
        <fullName evidence="2">CID domain-containing protein</fullName>
    </recommendedName>
</protein>
<dbReference type="Proteomes" id="UP000287166">
    <property type="component" value="Unassembled WGS sequence"/>
</dbReference>
<dbReference type="InterPro" id="IPR006569">
    <property type="entry name" value="CID_dom"/>
</dbReference>
<feature type="domain" description="CID" evidence="2">
    <location>
        <begin position="1"/>
        <end position="150"/>
    </location>
</feature>
<dbReference type="PROSITE" id="PS51391">
    <property type="entry name" value="CID"/>
    <property type="match status" value="1"/>
</dbReference>
<dbReference type="SMART" id="SM00582">
    <property type="entry name" value="RPR"/>
    <property type="match status" value="1"/>
</dbReference>
<sequence>MASVETFESTLKDVVRAKRISASKMVTLTDIALKCMQNDTQLVSILYRTHKSLSTSCKVSSLYTFDALARAARHQVTKQGLTGDVNAEQGNCATFLLKMEGILDGLFNDMVSSGSESKDKTKKILDIWIKSNTFPADVLARLTKLLKGAAEKEPKAITSAAGDPHNNHPTPSTSATPPQASVLQGGATDPSSVQSTLLALLSQAANAVAGTNGQTTPNTAATPVLDANQLSLFQHLTQAAKLGSGVPTQPLPLPVSLVPSSSSNAVPVVSPVGGPSQRTPNRDDHNGSGRRESNHDRGGVRGSFRGGFRGGFRGRGRGGYDHYRDRPRDREGDPPPRGRRSRSRSPPNRYGGRRDVKPYSPPSRPSASQYPTRDSTFTTTNAAGPSRAPDTGKDEFGRDLRAASPSRPAADTQAAPAAPALVARHQSPPVPKPAPNAISTVDHTSGGSDAPQGAESLTDPAPAPAPGASAEGAPAEKGLEAFDVAAFDPSEAHSWEALGNAWAVTHGYLPTQAELMQFVMSGGFMGLAVASQFGTQQQQQQQQQQQASQWAGQKNNSWGASYQAQTGAAWRGGGIRGGGRGGHGYGNGRDAEYTERAYPVDSAYGGEYGIGAGWSGAGAGDEQSREPPNENASDLPVQGSPDSSGEGGAVGGVGGVGRMQRIGDKWVFVRHDASEVA</sequence>
<feature type="compositionally biased region" description="Basic and acidic residues" evidence="1">
    <location>
        <begin position="390"/>
        <end position="401"/>
    </location>
</feature>
<feature type="compositionally biased region" description="Basic and acidic residues" evidence="1">
    <location>
        <begin position="280"/>
        <end position="299"/>
    </location>
</feature>
<feature type="compositionally biased region" description="Polar residues" evidence="1">
    <location>
        <begin position="365"/>
        <end position="383"/>
    </location>
</feature>
<feature type="compositionally biased region" description="Low complexity" evidence="1">
    <location>
        <begin position="408"/>
        <end position="423"/>
    </location>
</feature>
<feature type="region of interest" description="Disordered" evidence="1">
    <location>
        <begin position="259"/>
        <end position="473"/>
    </location>
</feature>
<feature type="compositionally biased region" description="Gly residues" evidence="1">
    <location>
        <begin position="300"/>
        <end position="313"/>
    </location>
</feature>
<feature type="compositionally biased region" description="Low complexity" evidence="1">
    <location>
        <begin position="169"/>
        <end position="181"/>
    </location>
</feature>
<dbReference type="AlphaFoldDB" id="A0A401H581"/>
<dbReference type="STRING" id="139825.A0A401H581"/>
<name>A0A401H581_9APHY</name>
<dbReference type="OrthoDB" id="79367at2759"/>
<dbReference type="InParanoid" id="A0A401H581"/>
<feature type="compositionally biased region" description="Low complexity" evidence="1">
    <location>
        <begin position="259"/>
        <end position="272"/>
    </location>
</feature>
<proteinExistence type="predicted"/>
<feature type="compositionally biased region" description="Basic and acidic residues" evidence="1">
    <location>
        <begin position="318"/>
        <end position="336"/>
    </location>
</feature>
<dbReference type="EMBL" id="BFAD01000016">
    <property type="protein sequence ID" value="GBE89596.1"/>
    <property type="molecule type" value="Genomic_DNA"/>
</dbReference>
<dbReference type="Pfam" id="PF04818">
    <property type="entry name" value="CID"/>
    <property type="match status" value="1"/>
</dbReference>
<dbReference type="InterPro" id="IPR008942">
    <property type="entry name" value="ENTH_VHS"/>
</dbReference>
<evidence type="ECO:0000259" key="2">
    <source>
        <dbReference type="PROSITE" id="PS51391"/>
    </source>
</evidence>
<evidence type="ECO:0000313" key="4">
    <source>
        <dbReference type="Proteomes" id="UP000287166"/>
    </source>
</evidence>
<feature type="region of interest" description="Disordered" evidence="1">
    <location>
        <begin position="157"/>
        <end position="189"/>
    </location>
</feature>
<organism evidence="3 4">
    <name type="scientific">Sparassis crispa</name>
    <dbReference type="NCBI Taxonomy" id="139825"/>
    <lineage>
        <taxon>Eukaryota</taxon>
        <taxon>Fungi</taxon>
        <taxon>Dikarya</taxon>
        <taxon>Basidiomycota</taxon>
        <taxon>Agaricomycotina</taxon>
        <taxon>Agaricomycetes</taxon>
        <taxon>Polyporales</taxon>
        <taxon>Sparassidaceae</taxon>
        <taxon>Sparassis</taxon>
    </lineage>
</organism>
<dbReference type="GeneID" id="38786513"/>
<comment type="caution">
    <text evidence="3">The sequence shown here is derived from an EMBL/GenBank/DDBJ whole genome shotgun (WGS) entry which is preliminary data.</text>
</comment>
<reference evidence="3 4" key="1">
    <citation type="journal article" date="2018" name="Sci. Rep.">
        <title>Genome sequence of the cauliflower mushroom Sparassis crispa (Hanabiratake) and its association with beneficial usage.</title>
        <authorList>
            <person name="Kiyama R."/>
            <person name="Furutani Y."/>
            <person name="Kawaguchi K."/>
            <person name="Nakanishi T."/>
        </authorList>
    </citation>
    <scope>NUCLEOTIDE SEQUENCE [LARGE SCALE GENOMIC DNA]</scope>
</reference>
<dbReference type="RefSeq" id="XP_027620509.1">
    <property type="nucleotide sequence ID" value="XM_027764708.1"/>
</dbReference>
<keyword evidence="4" id="KW-1185">Reference proteome</keyword>
<evidence type="ECO:0000313" key="3">
    <source>
        <dbReference type="EMBL" id="GBE89596.1"/>
    </source>
</evidence>
<gene>
    <name evidence="3" type="ORF">SCP_1602590</name>
</gene>
<feature type="compositionally biased region" description="Polar residues" evidence="1">
    <location>
        <begin position="437"/>
        <end position="447"/>
    </location>
</feature>